<dbReference type="EMBL" id="BMSL01000005">
    <property type="protein sequence ID" value="GGS33740.1"/>
    <property type="molecule type" value="Genomic_DNA"/>
</dbReference>
<name>A0A918GFN3_STRGD</name>
<dbReference type="InterPro" id="IPR027417">
    <property type="entry name" value="P-loop_NTPase"/>
</dbReference>
<feature type="region of interest" description="Disordered" evidence="1">
    <location>
        <begin position="652"/>
        <end position="722"/>
    </location>
</feature>
<dbReference type="InterPro" id="IPR049945">
    <property type="entry name" value="AAA_22"/>
</dbReference>
<dbReference type="GO" id="GO:0043531">
    <property type="term" value="F:ADP binding"/>
    <property type="evidence" value="ECO:0007669"/>
    <property type="project" value="InterPro"/>
</dbReference>
<comment type="caution">
    <text evidence="3">The sequence shown here is derived from an EMBL/GenBank/DDBJ whole genome shotgun (WGS) entry which is preliminary data.</text>
</comment>
<feature type="domain" description="ORC1/DEAH AAA+ ATPase" evidence="2">
    <location>
        <begin position="53"/>
        <end position="146"/>
    </location>
</feature>
<protein>
    <recommendedName>
        <fullName evidence="2">ORC1/DEAH AAA+ ATPase domain-containing protein</fullName>
    </recommendedName>
</protein>
<evidence type="ECO:0000313" key="4">
    <source>
        <dbReference type="Proteomes" id="UP000653493"/>
    </source>
</evidence>
<sequence>MTDQAVDTDGVRLSQDPAEESRFLGRTRELKELRADIARAGLDTLSGRKAPRARVLLVAGRPGSGRTALAEELVAQVADDYPDGLLRARLSEPDGTRVPVASLARDLLTALGRTTRPGAPEDELAHELRTALAGRRALLLLDDAADAEQVDALLPDSPGSLVVAVAEGPLTGIADVRPCTLGGLDTKSAVELLQRRIGSVRVTVDPRAAESLAEECQGRPAALVLAGGWLAAHPKAAVADLAKQLRAGSEEPDPVARILRLVHASLPSAAARMLRLLSLAPAGLADPHTASALAGCSVGGARTALDDFVALGLLRRLASPLPEYEVPGCLHPLLAALARAEDRPAELQLARARMLERTVRLLQSCRAITETDSPGAREKLLGMPRALRFDTPRDAAEWLRLRRPALLASARLAVADGELDTLARRLMSQLVRAMVAHIGTQAAAPDLYGVHRLVLDVAERRDLPREQAAALLNLADLDARTGRTAEALVRYRAALDAGRAANDPYATGRAMESVGGAHLELGDYDRAADWFGRALVQRLARDERADAARLYGRIAAAHTYAGRYGEALRNWRAAIAGHRRAGDLAAHARALSELARVQEYAGRPEESLRTCQEAVEWARRAEDLRLQAALHLRLADTLDHLGDPVAAGLHRSTADRMLGGEPVEPGGPGRIAEPAGVARPAVTTEPVGPVEDVRPAGNGPVADSEAEHGANTCEIRSAPAGD</sequence>
<gene>
    <name evidence="3" type="ORF">GCM10010238_23590</name>
</gene>
<dbReference type="PANTHER" id="PTHR10098">
    <property type="entry name" value="RAPSYN-RELATED"/>
    <property type="match status" value="1"/>
</dbReference>
<evidence type="ECO:0000259" key="2">
    <source>
        <dbReference type="Pfam" id="PF13401"/>
    </source>
</evidence>
<reference evidence="3" key="1">
    <citation type="journal article" date="2014" name="Int. J. Syst. Evol. Microbiol.">
        <title>Complete genome sequence of Corynebacterium casei LMG S-19264T (=DSM 44701T), isolated from a smear-ripened cheese.</title>
        <authorList>
            <consortium name="US DOE Joint Genome Institute (JGI-PGF)"/>
            <person name="Walter F."/>
            <person name="Albersmeier A."/>
            <person name="Kalinowski J."/>
            <person name="Ruckert C."/>
        </authorList>
    </citation>
    <scope>NUCLEOTIDE SEQUENCE</scope>
    <source>
        <strain evidence="3">JCM 4234</strain>
    </source>
</reference>
<evidence type="ECO:0000313" key="3">
    <source>
        <dbReference type="EMBL" id="GGS33740.1"/>
    </source>
</evidence>
<reference evidence="3" key="2">
    <citation type="submission" date="2020-09" db="EMBL/GenBank/DDBJ databases">
        <authorList>
            <person name="Sun Q."/>
            <person name="Ohkuma M."/>
        </authorList>
    </citation>
    <scope>NUCLEOTIDE SEQUENCE</scope>
    <source>
        <strain evidence="3">JCM 4234</strain>
    </source>
</reference>
<dbReference type="InterPro" id="IPR019734">
    <property type="entry name" value="TPR_rpt"/>
</dbReference>
<dbReference type="SMART" id="SM00028">
    <property type="entry name" value="TPR"/>
    <property type="match status" value="4"/>
</dbReference>
<dbReference type="Proteomes" id="UP000653493">
    <property type="component" value="Unassembled WGS sequence"/>
</dbReference>
<dbReference type="Pfam" id="PF13424">
    <property type="entry name" value="TPR_12"/>
    <property type="match status" value="1"/>
</dbReference>
<accession>A0A918GFN3</accession>
<dbReference type="AlphaFoldDB" id="A0A918GFN3"/>
<dbReference type="SUPFAM" id="SSF52540">
    <property type="entry name" value="P-loop containing nucleoside triphosphate hydrolases"/>
    <property type="match status" value="1"/>
</dbReference>
<organism evidence="3 4">
    <name type="scientific">Streptomyces griseoviridis</name>
    <dbReference type="NCBI Taxonomy" id="45398"/>
    <lineage>
        <taxon>Bacteria</taxon>
        <taxon>Bacillati</taxon>
        <taxon>Actinomycetota</taxon>
        <taxon>Actinomycetes</taxon>
        <taxon>Kitasatosporales</taxon>
        <taxon>Streptomycetaceae</taxon>
        <taxon>Streptomyces</taxon>
    </lineage>
</organism>
<dbReference type="Pfam" id="PF13401">
    <property type="entry name" value="AAA_22"/>
    <property type="match status" value="1"/>
</dbReference>
<dbReference type="SUPFAM" id="SSF48452">
    <property type="entry name" value="TPR-like"/>
    <property type="match status" value="2"/>
</dbReference>
<dbReference type="InterPro" id="IPR011990">
    <property type="entry name" value="TPR-like_helical_dom_sf"/>
</dbReference>
<keyword evidence="4" id="KW-1185">Reference proteome</keyword>
<dbReference type="PANTHER" id="PTHR10098:SF108">
    <property type="entry name" value="TETRATRICOPEPTIDE REPEAT PROTEIN 28"/>
    <property type="match status" value="1"/>
</dbReference>
<dbReference type="PRINTS" id="PR00364">
    <property type="entry name" value="DISEASERSIST"/>
</dbReference>
<dbReference type="Gene3D" id="3.40.50.300">
    <property type="entry name" value="P-loop containing nucleotide triphosphate hydrolases"/>
    <property type="match status" value="1"/>
</dbReference>
<proteinExistence type="predicted"/>
<dbReference type="Gene3D" id="1.25.40.10">
    <property type="entry name" value="Tetratricopeptide repeat domain"/>
    <property type="match status" value="2"/>
</dbReference>
<evidence type="ECO:0000256" key="1">
    <source>
        <dbReference type="SAM" id="MobiDB-lite"/>
    </source>
</evidence>